<name>A0A814H4U7_ADIRI</name>
<keyword evidence="1 7" id="KW-0963">Cytoplasm</keyword>
<evidence type="ECO:0000256" key="6">
    <source>
        <dbReference type="ARBA" id="ARBA00023235"/>
    </source>
</evidence>
<dbReference type="Proteomes" id="UP000663828">
    <property type="component" value="Unassembled WGS sequence"/>
</dbReference>
<keyword evidence="3 7" id="KW-0547">Nucleotide-binding</keyword>
<comment type="catalytic activity">
    <reaction evidence="7">
        <text>n ATP + n H2O + a microtubule = n ADP + n phosphate + (n+1) alpha/beta tubulin heterodimers.</text>
        <dbReference type="EC" id="5.6.1.1"/>
    </reaction>
</comment>
<comment type="subcellular location">
    <subcellularLocation>
        <location evidence="7">Cytoplasm</location>
    </subcellularLocation>
    <subcellularLocation>
        <location evidence="7">Cytoplasm</location>
        <location evidence="7">Cytoskeleton</location>
        <location evidence="7">Microtubule organizing center</location>
        <location evidence="7">Centrosome</location>
    </subcellularLocation>
    <subcellularLocation>
        <location evidence="7">Cytoplasm</location>
        <location evidence="7">Cytoskeleton</location>
        <location evidence="7">Spindle pole</location>
    </subcellularLocation>
    <subcellularLocation>
        <location evidence="7">Cytoplasm</location>
        <location evidence="7">Cytoskeleton</location>
        <location evidence="7">Spindle</location>
    </subcellularLocation>
    <text evidence="7">Predominantly cytoplasmic. Also localized to the interphase centrosome and the mitotic spindle poles. Enhanced recruitment to the mitotic spindle poles requires microtubules and interaction with KATNB1.</text>
</comment>
<dbReference type="Pfam" id="PF09336">
    <property type="entry name" value="Vps4_C"/>
    <property type="match status" value="1"/>
</dbReference>
<keyword evidence="7" id="KW-0498">Mitosis</keyword>
<dbReference type="InterPro" id="IPR003593">
    <property type="entry name" value="AAA+_ATPase"/>
</dbReference>
<evidence type="ECO:0000259" key="9">
    <source>
        <dbReference type="SMART" id="SM00382"/>
    </source>
</evidence>
<dbReference type="Gene3D" id="1.10.8.60">
    <property type="match status" value="1"/>
</dbReference>
<dbReference type="EC" id="5.6.1.1" evidence="7"/>
<evidence type="ECO:0000256" key="5">
    <source>
        <dbReference type="ARBA" id="ARBA00023212"/>
    </source>
</evidence>
<evidence type="ECO:0000256" key="3">
    <source>
        <dbReference type="ARBA" id="ARBA00022741"/>
    </source>
</evidence>
<proteinExistence type="inferred from homology"/>
<dbReference type="InterPro" id="IPR041569">
    <property type="entry name" value="AAA_lid_3"/>
</dbReference>
<feature type="domain" description="AAA+ ATPase" evidence="9">
    <location>
        <begin position="260"/>
        <end position="402"/>
    </location>
</feature>
<keyword evidence="2 7" id="KW-0493">Microtubule</keyword>
<evidence type="ECO:0000256" key="2">
    <source>
        <dbReference type="ARBA" id="ARBA00022701"/>
    </source>
</evidence>
<dbReference type="InterPro" id="IPR048611">
    <property type="entry name" value="KATNA1_MIT"/>
</dbReference>
<feature type="region of interest" description="Disordered" evidence="8">
    <location>
        <begin position="155"/>
        <end position="196"/>
    </location>
</feature>
<dbReference type="SMART" id="SM00382">
    <property type="entry name" value="AAA"/>
    <property type="match status" value="1"/>
</dbReference>
<dbReference type="PANTHER" id="PTHR23074:SF19">
    <property type="entry name" value="KATANIN P60 ATPASE-CONTAINING SUBUNIT A1"/>
    <property type="match status" value="1"/>
</dbReference>
<dbReference type="GO" id="GO:0051013">
    <property type="term" value="P:microtubule severing"/>
    <property type="evidence" value="ECO:0007669"/>
    <property type="project" value="UniProtKB-UniRule"/>
</dbReference>
<evidence type="ECO:0000256" key="1">
    <source>
        <dbReference type="ARBA" id="ARBA00022490"/>
    </source>
</evidence>
<dbReference type="GO" id="GO:0016887">
    <property type="term" value="F:ATP hydrolysis activity"/>
    <property type="evidence" value="ECO:0007669"/>
    <property type="project" value="InterPro"/>
</dbReference>
<dbReference type="Pfam" id="PF21126">
    <property type="entry name" value="KATNA1_MIT"/>
    <property type="match status" value="1"/>
</dbReference>
<comment type="function">
    <text evidence="7">Catalytic subunit of a complex which severs microtubules in an ATP-dependent manner. Microtubule severing may promote rapid reorganization of cellular microtubule arrays and the release of microtubules from the centrosome following nucleation.</text>
</comment>
<dbReference type="GO" id="GO:0008568">
    <property type="term" value="F:microtubule severing ATPase activity"/>
    <property type="evidence" value="ECO:0007669"/>
    <property type="project" value="UniProtKB-EC"/>
</dbReference>
<dbReference type="InterPro" id="IPR015415">
    <property type="entry name" value="Spast_Vps4_C"/>
</dbReference>
<keyword evidence="7" id="KW-0132">Cell division</keyword>
<dbReference type="GO" id="GO:0008017">
    <property type="term" value="F:microtubule binding"/>
    <property type="evidence" value="ECO:0007669"/>
    <property type="project" value="UniProtKB-UniRule"/>
</dbReference>
<dbReference type="EMBL" id="CAJNOR010000778">
    <property type="protein sequence ID" value="CAF1005164.1"/>
    <property type="molecule type" value="Genomic_DNA"/>
</dbReference>
<dbReference type="HAMAP" id="MF_03023">
    <property type="entry name" value="Katanin_p60_A1"/>
    <property type="match status" value="1"/>
</dbReference>
<dbReference type="GO" id="GO:0051301">
    <property type="term" value="P:cell division"/>
    <property type="evidence" value="ECO:0007669"/>
    <property type="project" value="UniProtKB-KW"/>
</dbReference>
<dbReference type="InterPro" id="IPR027417">
    <property type="entry name" value="P-loop_NTPase"/>
</dbReference>
<comment type="subunit">
    <text evidence="7">Can homooligomerize into hexameric rings, which may be promoted by interaction with microtubules. Interacts with KATNB1, which may serve as a targeting subunit.</text>
</comment>
<gene>
    <name evidence="7" type="primary">KATNA1</name>
    <name evidence="10" type="ORF">XAT740_LOCUS13421</name>
</gene>
<dbReference type="Pfam" id="PF00004">
    <property type="entry name" value="AAA"/>
    <property type="match status" value="1"/>
</dbReference>
<sequence length="513" mass="57612">MSSIASNSSDFEEEAKKARECYMYGDYSKGITFYKLAIDKLRRYCQTLSNPIEKKRGTECLTELERELQSTIEHERTINEIHDNLLGKYMNSGGAGGGGGRGMGGDAFNDFNDGDRFFNAVIDERPTRDFGFNNNRNGPFGATPFQTPAARFQEVRRDVKSSNNNAKARKAPSNGPDNKQKQHDNKRVNNQPTNGVREPCSTFILYKKDLVEGLERDIVQKDPNIRWSDVAGCIAAKKLLQEAVVLPLYMPDFFKGIRRPWKGILLFGPPGTGKTMLAKAVATECKTTFFNVAAANLTSKYHGEGEKLVRLLFELAKFYAPSTVFIDEIDSLCSARGQTNEHEASRRAKSELLIQMDGVSGALGSDDPSKMVMVLGATNHPWDLDDAMRRRLEKRIYIPLPDIDTRKQLLEINLKEVPLDADVDLQLIAEKLEGYSGSDITSVCRDAAMMQMRRVTENLSMTEIQNIAQNLKEQLQLPTKMEDFTNAISKISSSVSKEMLDKYDKWMKDFGSV</sequence>
<keyword evidence="11" id="KW-1185">Reference proteome</keyword>
<organism evidence="10 11">
    <name type="scientific">Adineta ricciae</name>
    <name type="common">Rotifer</name>
    <dbReference type="NCBI Taxonomy" id="249248"/>
    <lineage>
        <taxon>Eukaryota</taxon>
        <taxon>Metazoa</taxon>
        <taxon>Spiralia</taxon>
        <taxon>Gnathifera</taxon>
        <taxon>Rotifera</taxon>
        <taxon>Eurotatoria</taxon>
        <taxon>Bdelloidea</taxon>
        <taxon>Adinetida</taxon>
        <taxon>Adinetidae</taxon>
        <taxon>Adineta</taxon>
    </lineage>
</organism>
<dbReference type="FunFam" id="1.10.8.60:FF:000025">
    <property type="entry name" value="Katanin p60 ATPase-containing subunit A1"/>
    <property type="match status" value="1"/>
</dbReference>
<comment type="activity regulation">
    <text evidence="7">ATPase activity is stimulated by microtubules, which promote homooligomerization. ATP-dependent microtubule severing is stimulated by interaction with KATNB1.</text>
</comment>
<dbReference type="InterPro" id="IPR028596">
    <property type="entry name" value="KATNA1"/>
</dbReference>
<keyword evidence="5 7" id="KW-0206">Cytoskeleton</keyword>
<evidence type="ECO:0000256" key="4">
    <source>
        <dbReference type="ARBA" id="ARBA00022840"/>
    </source>
</evidence>
<dbReference type="AlphaFoldDB" id="A0A814H4U7"/>
<reference evidence="10" key="1">
    <citation type="submission" date="2021-02" db="EMBL/GenBank/DDBJ databases">
        <authorList>
            <person name="Nowell W R."/>
        </authorList>
    </citation>
    <scope>NUCLEOTIDE SEQUENCE</scope>
</reference>
<keyword evidence="7" id="KW-0131">Cell cycle</keyword>
<feature type="binding site" evidence="7">
    <location>
        <begin position="268"/>
        <end position="275"/>
    </location>
    <ligand>
        <name>ATP</name>
        <dbReference type="ChEBI" id="CHEBI:30616"/>
    </ligand>
</feature>
<dbReference type="FunFam" id="3.40.50.300:FF:000159">
    <property type="entry name" value="Katanin p60 ATPase-containing subunit A1"/>
    <property type="match status" value="1"/>
</dbReference>
<dbReference type="SUPFAM" id="SSF52540">
    <property type="entry name" value="P-loop containing nucleoside triphosphate hydrolases"/>
    <property type="match status" value="1"/>
</dbReference>
<dbReference type="CDD" id="cd21748">
    <property type="entry name" value="Kp60-NTD"/>
    <property type="match status" value="1"/>
</dbReference>
<dbReference type="GO" id="GO:0005813">
    <property type="term" value="C:centrosome"/>
    <property type="evidence" value="ECO:0007669"/>
    <property type="project" value="UniProtKB-SubCell"/>
</dbReference>
<dbReference type="GO" id="GO:0005524">
    <property type="term" value="F:ATP binding"/>
    <property type="evidence" value="ECO:0007669"/>
    <property type="project" value="UniProtKB-KW"/>
</dbReference>
<comment type="caution">
    <text evidence="10">The sequence shown here is derived from an EMBL/GenBank/DDBJ whole genome shotgun (WGS) entry which is preliminary data.</text>
</comment>
<dbReference type="PANTHER" id="PTHR23074">
    <property type="entry name" value="AAA DOMAIN-CONTAINING"/>
    <property type="match status" value="1"/>
</dbReference>
<dbReference type="GO" id="GO:0005737">
    <property type="term" value="C:cytoplasm"/>
    <property type="evidence" value="ECO:0007669"/>
    <property type="project" value="UniProtKB-SubCell"/>
</dbReference>
<dbReference type="Gene3D" id="1.20.58.80">
    <property type="entry name" value="Phosphotransferase system, lactose/cellobiose-type IIA subunit"/>
    <property type="match status" value="1"/>
</dbReference>
<dbReference type="InterPro" id="IPR050304">
    <property type="entry name" value="MT-severing_AAA_ATPase"/>
</dbReference>
<dbReference type="GO" id="GO:0000922">
    <property type="term" value="C:spindle pole"/>
    <property type="evidence" value="ECO:0007669"/>
    <property type="project" value="UniProtKB-SubCell"/>
</dbReference>
<evidence type="ECO:0000313" key="11">
    <source>
        <dbReference type="Proteomes" id="UP000663828"/>
    </source>
</evidence>
<dbReference type="Gene3D" id="3.40.50.300">
    <property type="entry name" value="P-loop containing nucleotide triphosphate hydrolases"/>
    <property type="match status" value="1"/>
</dbReference>
<evidence type="ECO:0000256" key="7">
    <source>
        <dbReference type="HAMAP-Rule" id="MF_03023"/>
    </source>
</evidence>
<dbReference type="Pfam" id="PF17862">
    <property type="entry name" value="AAA_lid_3"/>
    <property type="match status" value="1"/>
</dbReference>
<keyword evidence="4 7" id="KW-0067">ATP-binding</keyword>
<protein>
    <recommendedName>
        <fullName evidence="7">Katanin p60 ATPase-containing subunit A1</fullName>
        <shortName evidence="7">Katanin p60 subunit A1</shortName>
        <ecNumber evidence="7">5.6.1.1</ecNumber>
    </recommendedName>
    <alternativeName>
        <fullName evidence="7">p60 katanin</fullName>
    </alternativeName>
</protein>
<comment type="similarity">
    <text evidence="7">Belongs to the AAA ATPase family. Katanin p60 subunit A1 subfamily.</text>
</comment>
<feature type="compositionally biased region" description="Basic and acidic residues" evidence="8">
    <location>
        <begin position="178"/>
        <end position="187"/>
    </location>
</feature>
<accession>A0A814H4U7</accession>
<dbReference type="GO" id="GO:0005874">
    <property type="term" value="C:microtubule"/>
    <property type="evidence" value="ECO:0007669"/>
    <property type="project" value="UniProtKB-KW"/>
</dbReference>
<dbReference type="InterPro" id="IPR003959">
    <property type="entry name" value="ATPase_AAA_core"/>
</dbReference>
<evidence type="ECO:0000256" key="8">
    <source>
        <dbReference type="SAM" id="MobiDB-lite"/>
    </source>
</evidence>
<evidence type="ECO:0000313" key="10">
    <source>
        <dbReference type="EMBL" id="CAF1005164.1"/>
    </source>
</evidence>
<keyword evidence="6 7" id="KW-0413">Isomerase</keyword>